<evidence type="ECO:0000313" key="3">
    <source>
        <dbReference type="Proteomes" id="UP000183982"/>
    </source>
</evidence>
<name>A0A1M6RTK1_9RHOB</name>
<reference evidence="3" key="1">
    <citation type="submission" date="2016-11" db="EMBL/GenBank/DDBJ databases">
        <authorList>
            <person name="Varghese N."/>
            <person name="Submissions S."/>
        </authorList>
    </citation>
    <scope>NUCLEOTIDE SEQUENCE [LARGE SCALE GENOMIC DNA]</scope>
    <source>
        <strain evidence="3">DSM 100564</strain>
    </source>
</reference>
<keyword evidence="3" id="KW-1185">Reference proteome</keyword>
<gene>
    <name evidence="2" type="ORF">SAMN05444000_12642</name>
</gene>
<evidence type="ECO:0000259" key="1">
    <source>
        <dbReference type="Pfam" id="PF00149"/>
    </source>
</evidence>
<dbReference type="CDD" id="cd00144">
    <property type="entry name" value="MPP_PPP_family"/>
    <property type="match status" value="1"/>
</dbReference>
<dbReference type="GO" id="GO:0110154">
    <property type="term" value="P:RNA decapping"/>
    <property type="evidence" value="ECO:0007669"/>
    <property type="project" value="TreeGrafter"/>
</dbReference>
<dbReference type="InterPro" id="IPR050126">
    <property type="entry name" value="Ap4A_hydrolase"/>
</dbReference>
<dbReference type="RefSeq" id="WP_073256038.1">
    <property type="nucleotide sequence ID" value="NZ_FQZQ01000026.1"/>
</dbReference>
<dbReference type="GO" id="GO:0016791">
    <property type="term" value="F:phosphatase activity"/>
    <property type="evidence" value="ECO:0007669"/>
    <property type="project" value="TreeGrafter"/>
</dbReference>
<dbReference type="STRING" id="1470563.SAMN05444000_12642"/>
<dbReference type="AlphaFoldDB" id="A0A1M6RTK1"/>
<evidence type="ECO:0000313" key="2">
    <source>
        <dbReference type="EMBL" id="SHK35744.1"/>
    </source>
</evidence>
<accession>A0A1M6RTK1</accession>
<dbReference type="Proteomes" id="UP000183982">
    <property type="component" value="Unassembled WGS sequence"/>
</dbReference>
<dbReference type="InterPro" id="IPR029052">
    <property type="entry name" value="Metallo-depent_PP-like"/>
</dbReference>
<feature type="domain" description="Calcineurin-like phosphoesterase" evidence="1">
    <location>
        <begin position="4"/>
        <end position="203"/>
    </location>
</feature>
<dbReference type="SUPFAM" id="SSF56300">
    <property type="entry name" value="Metallo-dependent phosphatases"/>
    <property type="match status" value="1"/>
</dbReference>
<dbReference type="Gene3D" id="3.60.21.10">
    <property type="match status" value="1"/>
</dbReference>
<protein>
    <submittedName>
        <fullName evidence="2">Serine/threonine protein phosphatase 1</fullName>
    </submittedName>
</protein>
<dbReference type="InterPro" id="IPR004843">
    <property type="entry name" value="Calcineurin-like_PHP"/>
</dbReference>
<dbReference type="Pfam" id="PF00149">
    <property type="entry name" value="Metallophos"/>
    <property type="match status" value="1"/>
</dbReference>
<dbReference type="GO" id="GO:0005737">
    <property type="term" value="C:cytoplasm"/>
    <property type="evidence" value="ECO:0007669"/>
    <property type="project" value="TreeGrafter"/>
</dbReference>
<dbReference type="EMBL" id="FQZQ01000026">
    <property type="protein sequence ID" value="SHK35744.1"/>
    <property type="molecule type" value="Genomic_DNA"/>
</dbReference>
<proteinExistence type="predicted"/>
<organism evidence="2 3">
    <name type="scientific">Shimia gijangensis</name>
    <dbReference type="NCBI Taxonomy" id="1470563"/>
    <lineage>
        <taxon>Bacteria</taxon>
        <taxon>Pseudomonadati</taxon>
        <taxon>Pseudomonadota</taxon>
        <taxon>Alphaproteobacteria</taxon>
        <taxon>Rhodobacterales</taxon>
        <taxon>Roseobacteraceae</taxon>
    </lineage>
</organism>
<dbReference type="OrthoDB" id="9807890at2"/>
<dbReference type="PANTHER" id="PTHR42850:SF4">
    <property type="entry name" value="ZINC-DEPENDENT ENDOPOLYPHOSPHATASE"/>
    <property type="match status" value="1"/>
</dbReference>
<dbReference type="GO" id="GO:0008803">
    <property type="term" value="F:bis(5'-nucleosyl)-tetraphosphatase (symmetrical) activity"/>
    <property type="evidence" value="ECO:0007669"/>
    <property type="project" value="TreeGrafter"/>
</dbReference>
<dbReference type="PANTHER" id="PTHR42850">
    <property type="entry name" value="METALLOPHOSPHOESTERASE"/>
    <property type="match status" value="1"/>
</dbReference>
<sequence>MTTPIYAVGDIHGQLDMLDDALERIERDGGPDAQVVFLGDLTDRGPKSAGVIDRLLTGQAAGRRWIVLRGNHDRMYSHFLEDVPRPDPQILLGMDWFSDRIGGRQTLESYGIEVTEASRYYQVHPVARTVIPQSHIEFMAMLPAFYEHHELLFVHAGIRPNVPLVEQTEDDMCWIRKEFLEHSDPHPWLVVHGHTPGSDPVHEGNRINLDSGAGYGWPLTAAVFEGRDCWILTDQGRNPLVAG</sequence>